<proteinExistence type="predicted"/>
<dbReference type="EMBL" id="JASSZA010000008">
    <property type="protein sequence ID" value="KAK2103128.1"/>
    <property type="molecule type" value="Genomic_DNA"/>
</dbReference>
<evidence type="ECO:0000313" key="1">
    <source>
        <dbReference type="EMBL" id="KAK2103128.1"/>
    </source>
</evidence>
<protein>
    <submittedName>
        <fullName evidence="1">Uncharacterized protein</fullName>
    </submittedName>
</protein>
<dbReference type="Proteomes" id="UP001266305">
    <property type="component" value="Unassembled WGS sequence"/>
</dbReference>
<comment type="caution">
    <text evidence="1">The sequence shown here is derived from an EMBL/GenBank/DDBJ whole genome shotgun (WGS) entry which is preliminary data.</text>
</comment>
<reference evidence="1 2" key="1">
    <citation type="submission" date="2023-05" db="EMBL/GenBank/DDBJ databases">
        <title>B98-5 Cell Line De Novo Hybrid Assembly: An Optical Mapping Approach.</title>
        <authorList>
            <person name="Kananen K."/>
            <person name="Auerbach J.A."/>
            <person name="Kautto E."/>
            <person name="Blachly J.S."/>
        </authorList>
    </citation>
    <scope>NUCLEOTIDE SEQUENCE [LARGE SCALE GENOMIC DNA]</scope>
    <source>
        <strain evidence="1">B95-8</strain>
        <tissue evidence="1">Cell line</tissue>
    </source>
</reference>
<name>A0ABQ9V162_SAGOE</name>
<organism evidence="1 2">
    <name type="scientific">Saguinus oedipus</name>
    <name type="common">Cotton-top tamarin</name>
    <name type="synonym">Oedipomidas oedipus</name>
    <dbReference type="NCBI Taxonomy" id="9490"/>
    <lineage>
        <taxon>Eukaryota</taxon>
        <taxon>Metazoa</taxon>
        <taxon>Chordata</taxon>
        <taxon>Craniata</taxon>
        <taxon>Vertebrata</taxon>
        <taxon>Euteleostomi</taxon>
        <taxon>Mammalia</taxon>
        <taxon>Eutheria</taxon>
        <taxon>Euarchontoglires</taxon>
        <taxon>Primates</taxon>
        <taxon>Haplorrhini</taxon>
        <taxon>Platyrrhini</taxon>
        <taxon>Cebidae</taxon>
        <taxon>Callitrichinae</taxon>
        <taxon>Saguinus</taxon>
    </lineage>
</organism>
<gene>
    <name evidence="1" type="ORF">P7K49_016984</name>
</gene>
<evidence type="ECO:0000313" key="2">
    <source>
        <dbReference type="Proteomes" id="UP001266305"/>
    </source>
</evidence>
<feature type="non-terminal residue" evidence="1">
    <location>
        <position position="65"/>
    </location>
</feature>
<sequence length="65" mass="7415">MCTVFIAIHSINFLDEEGKWPIFSSNKFTGSSLNTKMRIDHRSSDVVTAPNYLELLLMQLLLVPM</sequence>
<accession>A0ABQ9V162</accession>
<keyword evidence="2" id="KW-1185">Reference proteome</keyword>